<organism evidence="1 2">
    <name type="scientific">Natrarchaeobius chitinivorans</name>
    <dbReference type="NCBI Taxonomy" id="1679083"/>
    <lineage>
        <taxon>Archaea</taxon>
        <taxon>Methanobacteriati</taxon>
        <taxon>Methanobacteriota</taxon>
        <taxon>Stenosarchaea group</taxon>
        <taxon>Halobacteria</taxon>
        <taxon>Halobacteriales</taxon>
        <taxon>Natrialbaceae</taxon>
        <taxon>Natrarchaeobius</taxon>
    </lineage>
</organism>
<dbReference type="Pfam" id="PF26515">
    <property type="entry name" value="Ig_halo_2"/>
    <property type="match status" value="1"/>
</dbReference>
<keyword evidence="2" id="KW-1185">Reference proteome</keyword>
<dbReference type="Proteomes" id="UP000282323">
    <property type="component" value="Unassembled WGS sequence"/>
</dbReference>
<accession>A0A3N6M0H0</accession>
<sequence length="171" mass="18619">MVRRLAILLAAVLLAVSLVGFAAATGTPEPVVTIENEDDVSHHVTAYTIEDMDTAGYLNFEVTTEDGEQRLVSFADLVWPNYDRNVTLVDEGIASHEIEVDPGENTTTALEGWEHGDVTIYVVEEGENRTHVSTRPVTCESRGQEHRLTLSDGSGMSSSAICGGGISWLWR</sequence>
<dbReference type="RefSeq" id="WP_124195280.1">
    <property type="nucleotide sequence ID" value="NZ_REGA01000006.1"/>
</dbReference>
<comment type="caution">
    <text evidence="1">The sequence shown here is derived from an EMBL/GenBank/DDBJ whole genome shotgun (WGS) entry which is preliminary data.</text>
</comment>
<proteinExistence type="predicted"/>
<dbReference type="AlphaFoldDB" id="A0A3N6M0H0"/>
<reference evidence="1 2" key="1">
    <citation type="submission" date="2018-10" db="EMBL/GenBank/DDBJ databases">
        <title>Natrarchaeobius chitinivorans gen. nov., sp. nov., and Natrarchaeobius haloalkaliphilus sp. nov., alkaliphilic, chitin-utilizing haloarchaea from hypersaline alkaline lakes.</title>
        <authorList>
            <person name="Sorokin D.Y."/>
            <person name="Elcheninov A.G."/>
            <person name="Kostrikina N.A."/>
            <person name="Bale N.J."/>
            <person name="Sinninghe Damste J.S."/>
            <person name="Khijniak T.V."/>
            <person name="Kublanov I.V."/>
            <person name="Toshchakov S.V."/>
        </authorList>
    </citation>
    <scope>NUCLEOTIDE SEQUENCE [LARGE SCALE GENOMIC DNA]</scope>
    <source>
        <strain evidence="1 2">AArcht4T</strain>
    </source>
</reference>
<gene>
    <name evidence="1" type="ORF">EA473_08890</name>
</gene>
<evidence type="ECO:0000313" key="1">
    <source>
        <dbReference type="EMBL" id="RQG95067.1"/>
    </source>
</evidence>
<protein>
    <submittedName>
        <fullName evidence="1">Uncharacterized protein</fullName>
    </submittedName>
</protein>
<name>A0A3N6M0H0_NATCH</name>
<dbReference type="EMBL" id="REGA01000006">
    <property type="protein sequence ID" value="RQG95067.1"/>
    <property type="molecule type" value="Genomic_DNA"/>
</dbReference>
<dbReference type="OrthoDB" id="183473at2157"/>
<dbReference type="InterPro" id="IPR058994">
    <property type="entry name" value="Ig-containing_halobact"/>
</dbReference>
<evidence type="ECO:0000313" key="2">
    <source>
        <dbReference type="Proteomes" id="UP000282323"/>
    </source>
</evidence>